<protein>
    <submittedName>
        <fullName evidence="1">MBL fold metallo-hydrolase</fullName>
    </submittedName>
</protein>
<dbReference type="SUPFAM" id="SSF56281">
    <property type="entry name" value="Metallo-hydrolase/oxidoreductase"/>
    <property type="match status" value="1"/>
</dbReference>
<dbReference type="AlphaFoldDB" id="A0A7V0Z3G8"/>
<evidence type="ECO:0000313" key="1">
    <source>
        <dbReference type="EMBL" id="HDY57958.1"/>
    </source>
</evidence>
<keyword evidence="1" id="KW-0378">Hydrolase</keyword>
<dbReference type="PANTHER" id="PTHR42967:SF1">
    <property type="entry name" value="MBL FOLD METALLO-HYDROLASE"/>
    <property type="match status" value="1"/>
</dbReference>
<gene>
    <name evidence="1" type="ORF">ENP86_00145</name>
</gene>
<dbReference type="Gene3D" id="3.60.15.10">
    <property type="entry name" value="Ribonuclease Z/Hydroxyacylglutathione hydrolase-like"/>
    <property type="match status" value="1"/>
</dbReference>
<dbReference type="GO" id="GO:0016787">
    <property type="term" value="F:hydrolase activity"/>
    <property type="evidence" value="ECO:0007669"/>
    <property type="project" value="UniProtKB-KW"/>
</dbReference>
<dbReference type="PANTHER" id="PTHR42967">
    <property type="entry name" value="METAL DEPENDENT HYDROLASE"/>
    <property type="match status" value="1"/>
</dbReference>
<accession>A0A7V0Z3G8</accession>
<dbReference type="EMBL" id="DSKY01000002">
    <property type="protein sequence ID" value="HDY57958.1"/>
    <property type="molecule type" value="Genomic_DNA"/>
</dbReference>
<proteinExistence type="predicted"/>
<dbReference type="InterPro" id="IPR036866">
    <property type="entry name" value="RibonucZ/Hydroxyglut_hydro"/>
</dbReference>
<reference evidence="1" key="1">
    <citation type="journal article" date="2020" name="mSystems">
        <title>Genome- and Community-Level Interaction Insights into Carbon Utilization and Element Cycling Functions of Hydrothermarchaeota in Hydrothermal Sediment.</title>
        <authorList>
            <person name="Zhou Z."/>
            <person name="Liu Y."/>
            <person name="Xu W."/>
            <person name="Pan J."/>
            <person name="Luo Z.H."/>
            <person name="Li M."/>
        </authorList>
    </citation>
    <scope>NUCLEOTIDE SEQUENCE [LARGE SCALE GENOMIC DNA]</scope>
    <source>
        <strain evidence="1">SpSt-258</strain>
    </source>
</reference>
<dbReference type="Pfam" id="PF13483">
    <property type="entry name" value="Lactamase_B_3"/>
    <property type="match status" value="1"/>
</dbReference>
<name>A0A7V0Z3G8_UNCW3</name>
<comment type="caution">
    <text evidence="1">The sequence shown here is derived from an EMBL/GenBank/DDBJ whole genome shotgun (WGS) entry which is preliminary data.</text>
</comment>
<sequence>MKVKFLGHASFLITSEKGVRIITDPYKPGCYGGGIKYNPITEEADIVTISHEHDDHNETKIKGNPVFVRGSGKKEVKGINISGYEVYHDKSSGKERGKDIIFNMEIDGMNVVHLGDLGHTLTKSDAEKIGRVDVLLIPVGGYFTIDSKDAEDIINLLKPKVVIPMHFKTAKCDFPIAPVDDFIKNKEVNKVGGEVEIKKENLLDKTAIYVLNPTK</sequence>
<organism evidence="1">
    <name type="scientific">candidate division WOR-3 bacterium</name>
    <dbReference type="NCBI Taxonomy" id="2052148"/>
    <lineage>
        <taxon>Bacteria</taxon>
        <taxon>Bacteria division WOR-3</taxon>
    </lineage>
</organism>